<evidence type="ECO:0000256" key="1">
    <source>
        <dbReference type="SAM" id="MobiDB-lite"/>
    </source>
</evidence>
<dbReference type="PANTHER" id="PTHR40027">
    <property type="entry name" value="CELL DIVISION PROTEIN DIVIC"/>
    <property type="match status" value="1"/>
</dbReference>
<dbReference type="InterPro" id="IPR039076">
    <property type="entry name" value="DivIC"/>
</dbReference>
<dbReference type="GO" id="GO:0051301">
    <property type="term" value="P:cell division"/>
    <property type="evidence" value="ECO:0007669"/>
    <property type="project" value="InterPro"/>
</dbReference>
<dbReference type="AlphaFoldDB" id="A0A940SXF3"/>
<dbReference type="RefSeq" id="WP_209532139.1">
    <property type="nucleotide sequence ID" value="NZ_JAEEGA010000021.1"/>
</dbReference>
<feature type="compositionally biased region" description="Polar residues" evidence="1">
    <location>
        <begin position="143"/>
        <end position="154"/>
    </location>
</feature>
<keyword evidence="2" id="KW-0812">Transmembrane</keyword>
<evidence type="ECO:0000313" key="4">
    <source>
        <dbReference type="Proteomes" id="UP000674938"/>
    </source>
</evidence>
<sequence length="154" mass="17705">MEDKQIEQPTPKESNVASIGNQFTKEQIKQFNRQQKRIIFRRRRLAVIFAVALVIFVLSGFNLLRSYQRINDLNKAKATAEATQAELTTRVASLEYDVKLLEDPAYLQKLARQKYFYTKEGELVFSIPQINPNSRGETKADDSTNSETNQSSKE</sequence>
<feature type="transmembrane region" description="Helical" evidence="2">
    <location>
        <begin position="45"/>
        <end position="64"/>
    </location>
</feature>
<dbReference type="Pfam" id="PF04977">
    <property type="entry name" value="DivIC"/>
    <property type="match status" value="1"/>
</dbReference>
<dbReference type="InterPro" id="IPR007060">
    <property type="entry name" value="FtsL/DivIC"/>
</dbReference>
<organism evidence="3 4">
    <name type="scientific">Vagococcus allomyrinae</name>
    <dbReference type="NCBI Taxonomy" id="2794353"/>
    <lineage>
        <taxon>Bacteria</taxon>
        <taxon>Bacillati</taxon>
        <taxon>Bacillota</taxon>
        <taxon>Bacilli</taxon>
        <taxon>Lactobacillales</taxon>
        <taxon>Enterococcaceae</taxon>
        <taxon>Vagococcus</taxon>
    </lineage>
</organism>
<reference evidence="3" key="1">
    <citation type="submission" date="2020-12" db="EMBL/GenBank/DDBJ databases">
        <title>Vagococcus allomyrinae sp. nov. and Enterococcus lavae sp. nov., isolated from the larvae of Allomyrina dichotoma.</title>
        <authorList>
            <person name="Lee S.D."/>
        </authorList>
    </citation>
    <scope>NUCLEOTIDE SEQUENCE</scope>
    <source>
        <strain evidence="3">BWB3-3</strain>
    </source>
</reference>
<keyword evidence="4" id="KW-1185">Reference proteome</keyword>
<keyword evidence="2" id="KW-0472">Membrane</keyword>
<dbReference type="PANTHER" id="PTHR40027:SF1">
    <property type="entry name" value="CELL DIVISION PROTEIN DIVIC"/>
    <property type="match status" value="1"/>
</dbReference>
<feature type="region of interest" description="Disordered" evidence="1">
    <location>
        <begin position="129"/>
        <end position="154"/>
    </location>
</feature>
<dbReference type="EMBL" id="JAEEGA010000021">
    <property type="protein sequence ID" value="MBP1044054.1"/>
    <property type="molecule type" value="Genomic_DNA"/>
</dbReference>
<name>A0A940SXF3_9ENTE</name>
<evidence type="ECO:0000313" key="3">
    <source>
        <dbReference type="EMBL" id="MBP1044054.1"/>
    </source>
</evidence>
<accession>A0A940SXF3</accession>
<keyword evidence="2" id="KW-1133">Transmembrane helix</keyword>
<protein>
    <submittedName>
        <fullName evidence="3">Septum formation initiator family protein</fullName>
    </submittedName>
</protein>
<proteinExistence type="predicted"/>
<dbReference type="Proteomes" id="UP000674938">
    <property type="component" value="Unassembled WGS sequence"/>
</dbReference>
<comment type="caution">
    <text evidence="3">The sequence shown here is derived from an EMBL/GenBank/DDBJ whole genome shotgun (WGS) entry which is preliminary data.</text>
</comment>
<gene>
    <name evidence="3" type="ORF">I6N95_23880</name>
</gene>
<evidence type="ECO:0000256" key="2">
    <source>
        <dbReference type="SAM" id="Phobius"/>
    </source>
</evidence>